<evidence type="ECO:0000259" key="4">
    <source>
        <dbReference type="Pfam" id="PF23598"/>
    </source>
</evidence>
<dbReference type="Pfam" id="PF23598">
    <property type="entry name" value="LRR_14"/>
    <property type="match status" value="1"/>
</dbReference>
<dbReference type="SMART" id="SM00369">
    <property type="entry name" value="LRR_TYP"/>
    <property type="match status" value="7"/>
</dbReference>
<evidence type="ECO:0000313" key="6">
    <source>
        <dbReference type="Proteomes" id="UP000467305"/>
    </source>
</evidence>
<name>A0A7J5AU32_9FLAO</name>
<dbReference type="InterPro" id="IPR001611">
    <property type="entry name" value="Leu-rich_rpt"/>
</dbReference>
<dbReference type="SUPFAM" id="SSF52047">
    <property type="entry name" value="RNI-like"/>
    <property type="match status" value="1"/>
</dbReference>
<dbReference type="SMART" id="SM00364">
    <property type="entry name" value="LRR_BAC"/>
    <property type="match status" value="7"/>
</dbReference>
<dbReference type="Proteomes" id="UP000467305">
    <property type="component" value="Unassembled WGS sequence"/>
</dbReference>
<dbReference type="PANTHER" id="PTHR45752:SF187">
    <property type="entry name" value="LEUCINE-RICH REPEAT AND IQ DOMAIN-CONTAINING PROTEIN 4"/>
    <property type="match status" value="1"/>
</dbReference>
<evidence type="ECO:0000313" key="5">
    <source>
        <dbReference type="EMBL" id="KAB1160470.1"/>
    </source>
</evidence>
<dbReference type="PROSITE" id="PS51450">
    <property type="entry name" value="LRR"/>
    <property type="match status" value="4"/>
</dbReference>
<dbReference type="InterPro" id="IPR050715">
    <property type="entry name" value="LRR-SigEffector_domain"/>
</dbReference>
<evidence type="ECO:0000256" key="1">
    <source>
        <dbReference type="ARBA" id="ARBA00022614"/>
    </source>
</evidence>
<feature type="domain" description="Disease resistance R13L4/SHOC-2-like LRR" evidence="4">
    <location>
        <begin position="325"/>
        <end position="405"/>
    </location>
</feature>
<dbReference type="InterPro" id="IPR003591">
    <property type="entry name" value="Leu-rich_rpt_typical-subtyp"/>
</dbReference>
<keyword evidence="2" id="KW-0677">Repeat</keyword>
<feature type="domain" description="DUF6985" evidence="3">
    <location>
        <begin position="38"/>
        <end position="174"/>
    </location>
</feature>
<dbReference type="Pfam" id="PF22481">
    <property type="entry name" value="DUF6985"/>
    <property type="match status" value="1"/>
</dbReference>
<comment type="caution">
    <text evidence="5">The sequence shown here is derived from an EMBL/GenBank/DDBJ whole genome shotgun (WGS) entry which is preliminary data.</text>
</comment>
<keyword evidence="1" id="KW-0433">Leucine-rich repeat</keyword>
<protein>
    <submittedName>
        <fullName evidence="5">Leucine-rich repeat domain-containing protein</fullName>
    </submittedName>
</protein>
<dbReference type="InterPro" id="IPR054254">
    <property type="entry name" value="DUF6985"/>
</dbReference>
<dbReference type="RefSeq" id="WP_150898099.1">
    <property type="nucleotide sequence ID" value="NZ_WAAU01000003.1"/>
</dbReference>
<gene>
    <name evidence="5" type="ORF">F7018_00920</name>
</gene>
<dbReference type="Gene3D" id="3.80.10.10">
    <property type="entry name" value="Ribonuclease Inhibitor"/>
    <property type="match status" value="1"/>
</dbReference>
<dbReference type="SMART" id="SM00365">
    <property type="entry name" value="LRR_SD22"/>
    <property type="match status" value="4"/>
</dbReference>
<dbReference type="InterPro" id="IPR055414">
    <property type="entry name" value="LRR_R13L4/SHOC2-like"/>
</dbReference>
<dbReference type="AlphaFoldDB" id="A0A7J5AU32"/>
<dbReference type="OrthoDB" id="3477708at2"/>
<sequence>MLPELELTESDELGYYIKFEDLFTDFTSFYKKSKSHYIAINFSFTDEDNQPSEIQLQTHKILVSSANKMMNNIIQYLKQDEEYFFDFHGVYKEIEHKPFYNNQKEHSYTSYSGFPLVKDPIEFINYITIDSINISDSDQDDIAFIGFSGSCTWECEHGFGAAFHGQKLLHVADWEYGNSPSWANSKDEDDHFLTHYFTKFHLLENLKERKSRLAKLSQSVEVENTAPYQEIFNWLVDLKMIYGYRNRNSDLTAEEIIVLLNEIKELSFHGNHIDQIPSGINLLKNLTSLHLSFNKLKTFPIQVTKLTALEKLTISNNKIEHIPVEISSLINLKYLNLNGNKLESIPKEIGLLTNLKDLNLGSNKFSNLPQSFSNLKVLEDIKLNYNKFTSIPDSIFSIQSLKILDFSNNKINTLNQSISKLKNLESFDIRFNEIKKFPESIFTQISNLNWLKISVNKISLEDLNHIKTLIPEEINSDIDGAIDCVIDDLNRKKEKTNSTENQNKSTGFKTLDKNNKKWWEFFRR</sequence>
<reference evidence="5 6" key="1">
    <citation type="submission" date="2019-09" db="EMBL/GenBank/DDBJ databases">
        <authorList>
            <person name="Cao W.R."/>
        </authorList>
    </citation>
    <scope>NUCLEOTIDE SEQUENCE [LARGE SCALE GENOMIC DNA]</scope>
    <source>
        <strain evidence="6">a4</strain>
    </source>
</reference>
<evidence type="ECO:0000259" key="3">
    <source>
        <dbReference type="Pfam" id="PF22481"/>
    </source>
</evidence>
<dbReference type="InterPro" id="IPR032675">
    <property type="entry name" value="LRR_dom_sf"/>
</dbReference>
<proteinExistence type="predicted"/>
<dbReference type="EMBL" id="WAAU01000003">
    <property type="protein sequence ID" value="KAB1160470.1"/>
    <property type="molecule type" value="Genomic_DNA"/>
</dbReference>
<dbReference type="PANTHER" id="PTHR45752">
    <property type="entry name" value="LEUCINE-RICH REPEAT-CONTAINING"/>
    <property type="match status" value="1"/>
</dbReference>
<accession>A0A7J5AU32</accession>
<evidence type="ECO:0000256" key="2">
    <source>
        <dbReference type="ARBA" id="ARBA00022737"/>
    </source>
</evidence>
<keyword evidence="6" id="KW-1185">Reference proteome</keyword>
<organism evidence="5 6">
    <name type="scientific">Tenacibaculum aiptasiae</name>
    <dbReference type="NCBI Taxonomy" id="426481"/>
    <lineage>
        <taxon>Bacteria</taxon>
        <taxon>Pseudomonadati</taxon>
        <taxon>Bacteroidota</taxon>
        <taxon>Flavobacteriia</taxon>
        <taxon>Flavobacteriales</taxon>
        <taxon>Flavobacteriaceae</taxon>
        <taxon>Tenacibaculum</taxon>
    </lineage>
</organism>